<evidence type="ECO:0000313" key="4">
    <source>
        <dbReference type="EMBL" id="HGK23245.1"/>
    </source>
</evidence>
<gene>
    <name evidence="4" type="ORF">ENU78_02170</name>
</gene>
<dbReference type="AlphaFoldDB" id="A0A7C3KNU5"/>
<feature type="domain" description="Calcineurin-like phosphoesterase" evidence="3">
    <location>
        <begin position="3"/>
        <end position="153"/>
    </location>
</feature>
<dbReference type="InterPro" id="IPR029052">
    <property type="entry name" value="Metallo-depent_PP-like"/>
</dbReference>
<reference evidence="4" key="1">
    <citation type="journal article" date="2020" name="mSystems">
        <title>Genome- and Community-Level Interaction Insights into Carbon Utilization and Element Cycling Functions of Hydrothermarchaeota in Hydrothermal Sediment.</title>
        <authorList>
            <person name="Zhou Z."/>
            <person name="Liu Y."/>
            <person name="Xu W."/>
            <person name="Pan J."/>
            <person name="Luo Z.H."/>
            <person name="Li M."/>
        </authorList>
    </citation>
    <scope>NUCLEOTIDE SEQUENCE [LARGE SCALE GENOMIC DNA]</scope>
    <source>
        <strain evidence="4">SpSt-70</strain>
    </source>
</reference>
<accession>A0A7C3KNU5</accession>
<dbReference type="SUPFAM" id="SSF56300">
    <property type="entry name" value="Metallo-dependent phosphatases"/>
    <property type="match status" value="1"/>
</dbReference>
<dbReference type="NCBIfam" id="TIGR00040">
    <property type="entry name" value="yfcE"/>
    <property type="match status" value="1"/>
</dbReference>
<comment type="caution">
    <text evidence="4">The sequence shown here is derived from an EMBL/GenBank/DDBJ whole genome shotgun (WGS) entry which is preliminary data.</text>
</comment>
<organism evidence="4">
    <name type="scientific">Dictyoglomus thermophilum</name>
    <dbReference type="NCBI Taxonomy" id="14"/>
    <lineage>
        <taxon>Bacteria</taxon>
        <taxon>Pseudomonadati</taxon>
        <taxon>Dictyoglomota</taxon>
        <taxon>Dictyoglomia</taxon>
        <taxon>Dictyoglomales</taxon>
        <taxon>Dictyoglomaceae</taxon>
        <taxon>Dictyoglomus</taxon>
    </lineage>
</organism>
<name>A0A7C3KNU5_DICTH</name>
<dbReference type="RefSeq" id="WP_149122521.1">
    <property type="nucleotide sequence ID" value="NZ_VTFL01000001.1"/>
</dbReference>
<dbReference type="GO" id="GO:0016787">
    <property type="term" value="F:hydrolase activity"/>
    <property type="evidence" value="ECO:0007669"/>
    <property type="project" value="UniProtKB-UniRule"/>
</dbReference>
<dbReference type="EMBL" id="DTDV01000007">
    <property type="protein sequence ID" value="HGK23245.1"/>
    <property type="molecule type" value="Genomic_DNA"/>
</dbReference>
<dbReference type="PANTHER" id="PTHR11124">
    <property type="entry name" value="VACUOLAR SORTING PROTEIN VPS29"/>
    <property type="match status" value="1"/>
</dbReference>
<proteinExistence type="inferred from homology"/>
<evidence type="ECO:0000259" key="3">
    <source>
        <dbReference type="Pfam" id="PF12850"/>
    </source>
</evidence>
<dbReference type="Gene3D" id="3.60.21.10">
    <property type="match status" value="1"/>
</dbReference>
<dbReference type="EC" id="3.1.4.-" evidence="2"/>
<evidence type="ECO:0000256" key="1">
    <source>
        <dbReference type="ARBA" id="ARBA00008950"/>
    </source>
</evidence>
<comment type="similarity">
    <text evidence="1 2">Belongs to the metallophosphoesterase superfamily. YfcE family.</text>
</comment>
<dbReference type="InterPro" id="IPR000979">
    <property type="entry name" value="Phosphodiesterase_MJ0936/Vps29"/>
</dbReference>
<keyword evidence="2" id="KW-0479">Metal-binding</keyword>
<dbReference type="InterPro" id="IPR024654">
    <property type="entry name" value="Calcineurin-like_PHP_lpxH"/>
</dbReference>
<dbReference type="GO" id="GO:0046872">
    <property type="term" value="F:metal ion binding"/>
    <property type="evidence" value="ECO:0007669"/>
    <property type="project" value="UniProtKB-KW"/>
</dbReference>
<evidence type="ECO:0000256" key="2">
    <source>
        <dbReference type="RuleBase" id="RU362039"/>
    </source>
</evidence>
<sequence>MVKIGVISDTHLPSRFPYLPQVIIDKLQGVDLIIHAGDWEDTFFLPELQRIAEVIGVHGNMDNFEVKRILPAKKIITIEGVKIGITHGSGAPWGIKDRVREVFEGEDLKVIVFGHTHKPMMEWEDNIFFFNPGSPTDKFFTDKNTIGYLYVDKDKVWGEIIPIEI</sequence>
<comment type="cofactor">
    <cofactor evidence="2">
        <name>a divalent metal cation</name>
        <dbReference type="ChEBI" id="CHEBI:60240"/>
    </cofactor>
</comment>
<dbReference type="Pfam" id="PF12850">
    <property type="entry name" value="Metallophos_2"/>
    <property type="match status" value="1"/>
</dbReference>
<protein>
    <recommendedName>
        <fullName evidence="2">Phosphoesterase</fullName>
        <ecNumber evidence="2">3.1.4.-</ecNumber>
    </recommendedName>
</protein>